<evidence type="ECO:0000256" key="7">
    <source>
        <dbReference type="ARBA" id="ARBA00022741"/>
    </source>
</evidence>
<keyword evidence="11" id="KW-0131">Cell cycle</keyword>
<evidence type="ECO:0000313" key="18">
    <source>
        <dbReference type="EMBL" id="MFC6713460.1"/>
    </source>
</evidence>
<evidence type="ECO:0000256" key="1">
    <source>
        <dbReference type="ARBA" id="ARBA00004496"/>
    </source>
</evidence>
<sequence length="498" mass="52737">MKRSESAAMVFGRNDRFDFTASLPHLADATHVHFIAIGGSGMVGIAKLFLGYRRPDGSAITVTGSDRSESERVSDARDHGATVTIGQSARTARELPDSAWVVVSTAIREDNPELQVARERGLLILHRSQAIVVAMDGRDAIAVTGTNGKTTTSSIATVAMRACGLDPSFITGAAIGGIGASSGAGQGDYYVAEVDESDGSFVVYHPKVAIVTSIREDHLDFWGDLETMFDGYVAFAETIQDGGLLVACADEAGSARLARIARARGIRTATYGHGPEADLQLTQESLGPEHWAATVRFADTGEEHRMHVQIPGAVNLMNAASVVLALSEGLGVARDRAVWAVGEFTSVKRRFELRGTPRGIRVIDDYAHNADKVAALVQTGVATKGDGKVIAVFQPHLFTRTQRFAQQFADAMAPADVAIVMDVAPSREDPIPGVTGALIADRIVGTRAIYAPTDEATIQAILEHAEPGDLVLLAGSGYVTTIVPRIVASLETGQLEPV</sequence>
<evidence type="ECO:0000256" key="11">
    <source>
        <dbReference type="ARBA" id="ARBA00023306"/>
    </source>
</evidence>
<comment type="caution">
    <text evidence="18">The sequence shown here is derived from an EMBL/GenBank/DDBJ whole genome shotgun (WGS) entry which is preliminary data.</text>
</comment>
<keyword evidence="7" id="KW-0547">Nucleotide-binding</keyword>
<evidence type="ECO:0000256" key="8">
    <source>
        <dbReference type="ARBA" id="ARBA00022840"/>
    </source>
</evidence>
<accession>A0ABW2ASM4</accession>
<evidence type="ECO:0000256" key="9">
    <source>
        <dbReference type="ARBA" id="ARBA00022960"/>
    </source>
</evidence>
<keyword evidence="9" id="KW-0133">Cell shape</keyword>
<feature type="domain" description="Mur ligase C-terminal" evidence="16">
    <location>
        <begin position="349"/>
        <end position="477"/>
    </location>
</feature>
<dbReference type="InterPro" id="IPR036565">
    <property type="entry name" value="Mur-like_cat_sf"/>
</dbReference>
<keyword evidence="4" id="KW-0963">Cytoplasm</keyword>
<dbReference type="SUPFAM" id="SSF51984">
    <property type="entry name" value="MurCD N-terminal domain"/>
    <property type="match status" value="1"/>
</dbReference>
<dbReference type="InterPro" id="IPR005758">
    <property type="entry name" value="UDP-N-AcMur_Ala_ligase_MurC"/>
</dbReference>
<keyword evidence="19" id="KW-1185">Reference proteome</keyword>
<keyword evidence="10" id="KW-0573">Peptidoglycan synthesis</keyword>
<dbReference type="SUPFAM" id="SSF53244">
    <property type="entry name" value="MurD-like peptide ligases, peptide-binding domain"/>
    <property type="match status" value="1"/>
</dbReference>
<evidence type="ECO:0000256" key="14">
    <source>
        <dbReference type="NCBIfam" id="TIGR01082"/>
    </source>
</evidence>
<feature type="domain" description="Mur ligase N-terminal catalytic" evidence="15">
    <location>
        <begin position="31"/>
        <end position="135"/>
    </location>
</feature>
<reference evidence="19" key="1">
    <citation type="journal article" date="2019" name="Int. J. Syst. Evol. Microbiol.">
        <title>The Global Catalogue of Microorganisms (GCM) 10K type strain sequencing project: providing services to taxonomists for standard genome sequencing and annotation.</title>
        <authorList>
            <consortium name="The Broad Institute Genomics Platform"/>
            <consortium name="The Broad Institute Genome Sequencing Center for Infectious Disease"/>
            <person name="Wu L."/>
            <person name="Ma J."/>
        </authorList>
    </citation>
    <scope>NUCLEOTIDE SEQUENCE [LARGE SCALE GENOMIC DNA]</scope>
    <source>
        <strain evidence="19">NBRC 106593</strain>
    </source>
</reference>
<evidence type="ECO:0000259" key="15">
    <source>
        <dbReference type="Pfam" id="PF01225"/>
    </source>
</evidence>
<dbReference type="Pfam" id="PF02875">
    <property type="entry name" value="Mur_ligase_C"/>
    <property type="match status" value="1"/>
</dbReference>
<dbReference type="InterPro" id="IPR000713">
    <property type="entry name" value="Mur_ligase_N"/>
</dbReference>
<dbReference type="PANTHER" id="PTHR43445:SF3">
    <property type="entry name" value="UDP-N-ACETYLMURAMATE--L-ALANINE LIGASE"/>
    <property type="match status" value="1"/>
</dbReference>
<dbReference type="EMBL" id="JBHSWJ010000002">
    <property type="protein sequence ID" value="MFC6713460.1"/>
    <property type="molecule type" value="Genomic_DNA"/>
</dbReference>
<evidence type="ECO:0000256" key="10">
    <source>
        <dbReference type="ARBA" id="ARBA00022984"/>
    </source>
</evidence>
<keyword evidence="6" id="KW-0132">Cell division</keyword>
<dbReference type="Pfam" id="PF08245">
    <property type="entry name" value="Mur_ligase_M"/>
    <property type="match status" value="1"/>
</dbReference>
<keyword evidence="12" id="KW-0961">Cell wall biogenesis/degradation</keyword>
<evidence type="ECO:0000256" key="13">
    <source>
        <dbReference type="ARBA" id="ARBA00047833"/>
    </source>
</evidence>
<dbReference type="NCBIfam" id="TIGR01082">
    <property type="entry name" value="murC"/>
    <property type="match status" value="1"/>
</dbReference>
<evidence type="ECO:0000256" key="6">
    <source>
        <dbReference type="ARBA" id="ARBA00022618"/>
    </source>
</evidence>
<evidence type="ECO:0000259" key="17">
    <source>
        <dbReference type="Pfam" id="PF08245"/>
    </source>
</evidence>
<evidence type="ECO:0000256" key="3">
    <source>
        <dbReference type="ARBA" id="ARBA00012211"/>
    </source>
</evidence>
<comment type="pathway">
    <text evidence="2">Cell wall biogenesis; peptidoglycan biosynthesis.</text>
</comment>
<organism evidence="18 19">
    <name type="scientific">Branchiibius cervicis</name>
    <dbReference type="NCBI Taxonomy" id="908252"/>
    <lineage>
        <taxon>Bacteria</taxon>
        <taxon>Bacillati</taxon>
        <taxon>Actinomycetota</taxon>
        <taxon>Actinomycetes</taxon>
        <taxon>Micrococcales</taxon>
        <taxon>Dermacoccaceae</taxon>
        <taxon>Branchiibius</taxon>
    </lineage>
</organism>
<comment type="subcellular location">
    <subcellularLocation>
        <location evidence="1">Cytoplasm</location>
    </subcellularLocation>
</comment>
<dbReference type="GO" id="GO:0008763">
    <property type="term" value="F:UDP-N-acetylmuramate-L-alanine ligase activity"/>
    <property type="evidence" value="ECO:0007669"/>
    <property type="project" value="UniProtKB-EC"/>
</dbReference>
<protein>
    <recommendedName>
        <fullName evidence="3 14">UDP-N-acetylmuramate--L-alanine ligase</fullName>
        <ecNumber evidence="3 14">6.3.2.8</ecNumber>
    </recommendedName>
</protein>
<dbReference type="PANTHER" id="PTHR43445">
    <property type="entry name" value="UDP-N-ACETYLMURAMATE--L-ALANINE LIGASE-RELATED"/>
    <property type="match status" value="1"/>
</dbReference>
<dbReference type="InterPro" id="IPR050061">
    <property type="entry name" value="MurCDEF_pg_biosynth"/>
</dbReference>
<feature type="domain" description="Mur ligase central" evidence="17">
    <location>
        <begin position="143"/>
        <end position="325"/>
    </location>
</feature>
<proteinExistence type="predicted"/>
<evidence type="ECO:0000256" key="2">
    <source>
        <dbReference type="ARBA" id="ARBA00004752"/>
    </source>
</evidence>
<evidence type="ECO:0000313" key="19">
    <source>
        <dbReference type="Proteomes" id="UP001596356"/>
    </source>
</evidence>
<dbReference type="Gene3D" id="3.90.190.20">
    <property type="entry name" value="Mur ligase, C-terminal domain"/>
    <property type="match status" value="1"/>
</dbReference>
<keyword evidence="5 18" id="KW-0436">Ligase</keyword>
<dbReference type="Proteomes" id="UP001596356">
    <property type="component" value="Unassembled WGS sequence"/>
</dbReference>
<keyword evidence="8" id="KW-0067">ATP-binding</keyword>
<dbReference type="InterPro" id="IPR013221">
    <property type="entry name" value="Mur_ligase_cen"/>
</dbReference>
<dbReference type="InterPro" id="IPR036615">
    <property type="entry name" value="Mur_ligase_C_dom_sf"/>
</dbReference>
<gene>
    <name evidence="18" type="primary">murC</name>
    <name evidence="18" type="ORF">ACFQBT_06275</name>
</gene>
<evidence type="ECO:0000256" key="12">
    <source>
        <dbReference type="ARBA" id="ARBA00023316"/>
    </source>
</evidence>
<dbReference type="Pfam" id="PF01225">
    <property type="entry name" value="Mur_ligase"/>
    <property type="match status" value="1"/>
</dbReference>
<dbReference type="Gene3D" id="3.40.1190.10">
    <property type="entry name" value="Mur-like, catalytic domain"/>
    <property type="match status" value="1"/>
</dbReference>
<dbReference type="EC" id="6.3.2.8" evidence="3 14"/>
<name>A0ABW2ASM4_9MICO</name>
<comment type="catalytic activity">
    <reaction evidence="13">
        <text>UDP-N-acetyl-alpha-D-muramate + L-alanine + ATP = UDP-N-acetyl-alpha-D-muramoyl-L-alanine + ADP + phosphate + H(+)</text>
        <dbReference type="Rhea" id="RHEA:23372"/>
        <dbReference type="ChEBI" id="CHEBI:15378"/>
        <dbReference type="ChEBI" id="CHEBI:30616"/>
        <dbReference type="ChEBI" id="CHEBI:43474"/>
        <dbReference type="ChEBI" id="CHEBI:57972"/>
        <dbReference type="ChEBI" id="CHEBI:70757"/>
        <dbReference type="ChEBI" id="CHEBI:83898"/>
        <dbReference type="ChEBI" id="CHEBI:456216"/>
        <dbReference type="EC" id="6.3.2.8"/>
    </reaction>
</comment>
<dbReference type="Gene3D" id="3.40.50.720">
    <property type="entry name" value="NAD(P)-binding Rossmann-like Domain"/>
    <property type="match status" value="1"/>
</dbReference>
<dbReference type="InterPro" id="IPR004101">
    <property type="entry name" value="Mur_ligase_C"/>
</dbReference>
<dbReference type="SUPFAM" id="SSF53623">
    <property type="entry name" value="MurD-like peptide ligases, catalytic domain"/>
    <property type="match status" value="1"/>
</dbReference>
<evidence type="ECO:0000256" key="5">
    <source>
        <dbReference type="ARBA" id="ARBA00022598"/>
    </source>
</evidence>
<evidence type="ECO:0000259" key="16">
    <source>
        <dbReference type="Pfam" id="PF02875"/>
    </source>
</evidence>
<evidence type="ECO:0000256" key="4">
    <source>
        <dbReference type="ARBA" id="ARBA00022490"/>
    </source>
</evidence>